<keyword evidence="7" id="KW-0418">Kinase</keyword>
<keyword evidence="6" id="KW-0598">Phosphotransferase system</keyword>
<dbReference type="RefSeq" id="WP_281489140.1">
    <property type="nucleotide sequence ID" value="NZ_JASATX010000004.1"/>
</dbReference>
<dbReference type="Gene3D" id="3.40.930.10">
    <property type="entry name" value="Mannitol-specific EII, Chain A"/>
    <property type="match status" value="1"/>
</dbReference>
<dbReference type="EMBL" id="JASATX010000004">
    <property type="protein sequence ID" value="MDI2099352.1"/>
    <property type="molecule type" value="Genomic_DNA"/>
</dbReference>
<dbReference type="CDD" id="cd00211">
    <property type="entry name" value="PTS_IIA_fru"/>
    <property type="match status" value="1"/>
</dbReference>
<keyword evidence="2" id="KW-0813">Transport</keyword>
<evidence type="ECO:0000256" key="9">
    <source>
        <dbReference type="ARBA" id="ARBA00041175"/>
    </source>
</evidence>
<keyword evidence="5" id="KW-0808">Transferase</keyword>
<dbReference type="PANTHER" id="PTHR36203">
    <property type="entry name" value="ASCORBATE-SPECIFIC PTS SYSTEM EIIA COMPONENT"/>
    <property type="match status" value="1"/>
</dbReference>
<evidence type="ECO:0000256" key="2">
    <source>
        <dbReference type="ARBA" id="ARBA00022448"/>
    </source>
</evidence>
<dbReference type="GO" id="GO:0016301">
    <property type="term" value="F:kinase activity"/>
    <property type="evidence" value="ECO:0007669"/>
    <property type="project" value="UniProtKB-KW"/>
</dbReference>
<dbReference type="GO" id="GO:0005737">
    <property type="term" value="C:cytoplasm"/>
    <property type="evidence" value="ECO:0007669"/>
    <property type="project" value="UniProtKB-SubCell"/>
</dbReference>
<comment type="function">
    <text evidence="8">The phosphoenolpyruvate-dependent sugar phosphotransferase system (sugar PTS), a major carbohydrate active transport system, catalyzes the phosphorylation of incoming sugar substrates concomitantly with their translocation across the cell membrane. The enzyme II UlaABC PTS system is involved in ascorbate transport.</text>
</comment>
<dbReference type="SUPFAM" id="SSF55804">
    <property type="entry name" value="Phoshotransferase/anion transport protein"/>
    <property type="match status" value="1"/>
</dbReference>
<evidence type="ECO:0000256" key="5">
    <source>
        <dbReference type="ARBA" id="ARBA00022679"/>
    </source>
</evidence>
<dbReference type="InterPro" id="IPR051351">
    <property type="entry name" value="Ascorbate-PTS_EIIA_comp"/>
</dbReference>
<dbReference type="Proteomes" id="UP001321506">
    <property type="component" value="Unassembled WGS sequence"/>
</dbReference>
<dbReference type="PANTHER" id="PTHR36203:SF1">
    <property type="entry name" value="ASCORBATE-SPECIFIC PTS SYSTEM EIIA COMPONENT"/>
    <property type="match status" value="1"/>
</dbReference>
<evidence type="ECO:0000256" key="4">
    <source>
        <dbReference type="ARBA" id="ARBA00022553"/>
    </source>
</evidence>
<comment type="caution">
    <text evidence="12">The sequence shown here is derived from an EMBL/GenBank/DDBJ whole genome shotgun (WGS) entry which is preliminary data.</text>
</comment>
<proteinExistence type="predicted"/>
<keyword evidence="13" id="KW-1185">Reference proteome</keyword>
<dbReference type="InterPro" id="IPR002178">
    <property type="entry name" value="PTS_EIIA_type-2_dom"/>
</dbReference>
<sequence length="146" mass="15603">MPLPALPERAIVIGARVRDWRAAVTRAGDALQRAGVTRASYTQRMVRTVEDHGAYIVIAPGLALAHARPGRDVLTEGLSVVTLAEPVSFGHPYNDPVRVVLGLAVRSPERHISAVAELANVFNDESVIASIAAAERPADVRALLRS</sequence>
<keyword evidence="12" id="KW-0762">Sugar transport</keyword>
<evidence type="ECO:0000313" key="12">
    <source>
        <dbReference type="EMBL" id="MDI2099352.1"/>
    </source>
</evidence>
<comment type="subcellular location">
    <subcellularLocation>
        <location evidence="1">Cytoplasm</location>
    </subcellularLocation>
</comment>
<evidence type="ECO:0000256" key="10">
    <source>
        <dbReference type="ARBA" id="ARBA00042072"/>
    </source>
</evidence>
<evidence type="ECO:0000256" key="7">
    <source>
        <dbReference type="ARBA" id="ARBA00022777"/>
    </source>
</evidence>
<dbReference type="InterPro" id="IPR016152">
    <property type="entry name" value="PTrfase/Anion_transptr"/>
</dbReference>
<evidence type="ECO:0000256" key="1">
    <source>
        <dbReference type="ARBA" id="ARBA00004496"/>
    </source>
</evidence>
<accession>A0AAW6T6E2</accession>
<feature type="domain" description="PTS EIIA type-2" evidence="11">
    <location>
        <begin position="4"/>
        <end position="146"/>
    </location>
</feature>
<protein>
    <recommendedName>
        <fullName evidence="9">Ascorbate-specific PTS system EIIA component</fullName>
    </recommendedName>
    <alternativeName>
        <fullName evidence="10">Ascorbate-specific phosphotransferase enzyme IIA component</fullName>
    </alternativeName>
</protein>
<dbReference type="PROSITE" id="PS51094">
    <property type="entry name" value="PTS_EIIA_TYPE_2"/>
    <property type="match status" value="1"/>
</dbReference>
<reference evidence="12 13" key="1">
    <citation type="submission" date="2023-04" db="EMBL/GenBank/DDBJ databases">
        <title>Klugiella caeni sp. nov. isolated from the sludge of biochemical tank.</title>
        <authorList>
            <person name="Geng K."/>
        </authorList>
    </citation>
    <scope>NUCLEOTIDE SEQUENCE [LARGE SCALE GENOMIC DNA]</scope>
    <source>
        <strain evidence="12 13">YN-L-19</strain>
    </source>
</reference>
<evidence type="ECO:0000256" key="3">
    <source>
        <dbReference type="ARBA" id="ARBA00022490"/>
    </source>
</evidence>
<evidence type="ECO:0000313" key="13">
    <source>
        <dbReference type="Proteomes" id="UP001321506"/>
    </source>
</evidence>
<dbReference type="GO" id="GO:0009401">
    <property type="term" value="P:phosphoenolpyruvate-dependent sugar phosphotransferase system"/>
    <property type="evidence" value="ECO:0007669"/>
    <property type="project" value="UniProtKB-KW"/>
</dbReference>
<keyword evidence="3" id="KW-0963">Cytoplasm</keyword>
<dbReference type="AlphaFoldDB" id="A0AAW6T6E2"/>
<gene>
    <name evidence="12" type="ORF">QF206_10300</name>
</gene>
<evidence type="ECO:0000259" key="11">
    <source>
        <dbReference type="PROSITE" id="PS51094"/>
    </source>
</evidence>
<keyword evidence="4" id="KW-0597">Phosphoprotein</keyword>
<name>A0AAW6T6E2_9MICO</name>
<dbReference type="Pfam" id="PF00359">
    <property type="entry name" value="PTS_EIIA_2"/>
    <property type="match status" value="1"/>
</dbReference>
<evidence type="ECO:0000256" key="6">
    <source>
        <dbReference type="ARBA" id="ARBA00022683"/>
    </source>
</evidence>
<organism evidence="12 13">
    <name type="scientific">Ruicaihuangia caeni</name>
    <dbReference type="NCBI Taxonomy" id="3042517"/>
    <lineage>
        <taxon>Bacteria</taxon>
        <taxon>Bacillati</taxon>
        <taxon>Actinomycetota</taxon>
        <taxon>Actinomycetes</taxon>
        <taxon>Micrococcales</taxon>
        <taxon>Microbacteriaceae</taxon>
        <taxon>Ruicaihuangia</taxon>
    </lineage>
</organism>
<evidence type="ECO:0000256" key="8">
    <source>
        <dbReference type="ARBA" id="ARBA00037387"/>
    </source>
</evidence>